<organism evidence="1 2">
    <name type="scientific">Gomphillus americanus</name>
    <dbReference type="NCBI Taxonomy" id="1940652"/>
    <lineage>
        <taxon>Eukaryota</taxon>
        <taxon>Fungi</taxon>
        <taxon>Dikarya</taxon>
        <taxon>Ascomycota</taxon>
        <taxon>Pezizomycotina</taxon>
        <taxon>Lecanoromycetes</taxon>
        <taxon>OSLEUM clade</taxon>
        <taxon>Ostropomycetidae</taxon>
        <taxon>Ostropales</taxon>
        <taxon>Graphidaceae</taxon>
        <taxon>Gomphilloideae</taxon>
        <taxon>Gomphillus</taxon>
    </lineage>
</organism>
<comment type="caution">
    <text evidence="1">The sequence shown here is derived from an EMBL/GenBank/DDBJ whole genome shotgun (WGS) entry which is preliminary data.</text>
</comment>
<proteinExistence type="predicted"/>
<accession>A0A8H3EPF7</accession>
<evidence type="ECO:0000313" key="1">
    <source>
        <dbReference type="EMBL" id="CAF9910976.1"/>
    </source>
</evidence>
<keyword evidence="2" id="KW-1185">Reference proteome</keyword>
<dbReference type="OrthoDB" id="4392610at2759"/>
<evidence type="ECO:0000313" key="2">
    <source>
        <dbReference type="Proteomes" id="UP000664169"/>
    </source>
</evidence>
<name>A0A8H3EPF7_9LECA</name>
<dbReference type="AlphaFoldDB" id="A0A8H3EPF7"/>
<dbReference type="EMBL" id="CAJPDQ010000006">
    <property type="protein sequence ID" value="CAF9910976.1"/>
    <property type="molecule type" value="Genomic_DNA"/>
</dbReference>
<reference evidence="1" key="1">
    <citation type="submission" date="2021-03" db="EMBL/GenBank/DDBJ databases">
        <authorList>
            <person name="Tagirdzhanova G."/>
        </authorList>
    </citation>
    <scope>NUCLEOTIDE SEQUENCE</scope>
</reference>
<protein>
    <submittedName>
        <fullName evidence="1">Uncharacterized protein</fullName>
    </submittedName>
</protein>
<gene>
    <name evidence="1" type="ORF">GOMPHAMPRED_007255</name>
</gene>
<dbReference type="Proteomes" id="UP000664169">
    <property type="component" value="Unassembled WGS sequence"/>
</dbReference>
<sequence>MTRVYDNLYRSAYRHLYKSALRAVAYSVPARYIIKAELRKAFRTGGGSAVDYDATRIANTVEFFNQASKANWIEHKILKNLIHVRYWERENT</sequence>